<keyword evidence="5" id="KW-1185">Reference proteome</keyword>
<evidence type="ECO:0000313" key="4">
    <source>
        <dbReference type="EMBL" id="PGH14484.1"/>
    </source>
</evidence>
<dbReference type="InterPro" id="IPR002110">
    <property type="entry name" value="Ankyrin_rpt"/>
</dbReference>
<evidence type="ECO:0000256" key="3">
    <source>
        <dbReference type="PROSITE-ProRule" id="PRU00023"/>
    </source>
</evidence>
<feature type="repeat" description="ANK" evidence="3">
    <location>
        <begin position="631"/>
        <end position="656"/>
    </location>
</feature>
<dbReference type="Proteomes" id="UP000223968">
    <property type="component" value="Unassembled WGS sequence"/>
</dbReference>
<keyword evidence="2 3" id="KW-0040">ANK repeat</keyword>
<dbReference type="STRING" id="1447875.A0A2B7XRU3"/>
<sequence length="689" mass="76742">MHKDINSAYAAFPDWPRKYSYFSLNYSVLRSISHGVYINSPRRILKILASSDSLGKGINIQLVTRLLQISEAQKRSLTEEESVDALAVDENTQIFDIEKRRPIREALHLLIQQDVVSKTKTIASGHPAPYWDENRNGYYVDVFYAARFWMVHEEKAEREEDEGAETAELYSPSVMLAASFLSSSNCVDNWLQVYDDEMERLRAVMLPRRYDWVPGHRSAVFHAAFHGLRRTLKLLLSKEQNTAATSFAMQEALYAACFRGRLPILQDFLRQGVSVNADYGPFETPLTAASAGGHGDIIRCLLERGATFPAELDDSHPLVVSAITGHQNAVQILTDYLSGADRQRALDYSLVTLVKRVNTNIRDNVIRVLLQVGADPLCPLEGNDQTALEIVLIRGSPTTIGLLIQASNLDKLRFCSERYLQLAVAVGEVALIQSLLSKMGPVGAERNSKFVDQARLISAVRVGSTDKVQLLLDKEPQWQGIRDRDGCSLVHVAIRESRTEIVDLLLRNMQSGEEHAPDTFRTLLFEAVRTASMDTVDIILKRIVELGLPVGVTGEHLHAAVSRGSADFFRMLLPAIPENGVLSLRDEMGKTILHTVAGAHHYTRTELRDWARPVLVALLQRNPPLEEKDSAGSTPLYHAVAMGNVEIVKMLLESGALPRNVPADEIEERRSSYADEIGLCKRLCALGSD</sequence>
<dbReference type="PROSITE" id="PS50297">
    <property type="entry name" value="ANK_REP_REGION"/>
    <property type="match status" value="1"/>
</dbReference>
<dbReference type="PROSITE" id="PS50088">
    <property type="entry name" value="ANK_REPEAT"/>
    <property type="match status" value="1"/>
</dbReference>
<dbReference type="OrthoDB" id="20872at2759"/>
<dbReference type="Pfam" id="PF12796">
    <property type="entry name" value="Ank_2"/>
    <property type="match status" value="3"/>
</dbReference>
<reference evidence="4 5" key="1">
    <citation type="submission" date="2017-10" db="EMBL/GenBank/DDBJ databases">
        <title>Comparative genomics in systemic dimorphic fungi from Ajellomycetaceae.</title>
        <authorList>
            <person name="Munoz J.F."/>
            <person name="Mcewen J.G."/>
            <person name="Clay O.K."/>
            <person name="Cuomo C.A."/>
        </authorList>
    </citation>
    <scope>NUCLEOTIDE SEQUENCE [LARGE SCALE GENOMIC DNA]</scope>
    <source>
        <strain evidence="4 5">UAMH5409</strain>
    </source>
</reference>
<dbReference type="InterPro" id="IPR036770">
    <property type="entry name" value="Ankyrin_rpt-contain_sf"/>
</dbReference>
<name>A0A2B7XRU3_9EURO</name>
<keyword evidence="1" id="KW-0677">Repeat</keyword>
<dbReference type="EMBL" id="PDNB01000034">
    <property type="protein sequence ID" value="PGH14484.1"/>
    <property type="molecule type" value="Genomic_DNA"/>
</dbReference>
<dbReference type="SMART" id="SM00248">
    <property type="entry name" value="ANK"/>
    <property type="match status" value="8"/>
</dbReference>
<dbReference type="PANTHER" id="PTHR24198">
    <property type="entry name" value="ANKYRIN REPEAT AND PROTEIN KINASE DOMAIN-CONTAINING PROTEIN"/>
    <property type="match status" value="1"/>
</dbReference>
<protein>
    <submittedName>
        <fullName evidence="4">Uncharacterized protein</fullName>
    </submittedName>
</protein>
<evidence type="ECO:0000256" key="2">
    <source>
        <dbReference type="ARBA" id="ARBA00023043"/>
    </source>
</evidence>
<gene>
    <name evidence="4" type="ORF">AJ79_02977</name>
</gene>
<evidence type="ECO:0000313" key="5">
    <source>
        <dbReference type="Proteomes" id="UP000223968"/>
    </source>
</evidence>
<proteinExistence type="predicted"/>
<organism evidence="4 5">
    <name type="scientific">Helicocarpus griseus UAMH5409</name>
    <dbReference type="NCBI Taxonomy" id="1447875"/>
    <lineage>
        <taxon>Eukaryota</taxon>
        <taxon>Fungi</taxon>
        <taxon>Dikarya</taxon>
        <taxon>Ascomycota</taxon>
        <taxon>Pezizomycotina</taxon>
        <taxon>Eurotiomycetes</taxon>
        <taxon>Eurotiomycetidae</taxon>
        <taxon>Onygenales</taxon>
        <taxon>Ajellomycetaceae</taxon>
        <taxon>Helicocarpus</taxon>
    </lineage>
</organism>
<dbReference type="PANTHER" id="PTHR24198:SF165">
    <property type="entry name" value="ANKYRIN REPEAT-CONTAINING PROTEIN-RELATED"/>
    <property type="match status" value="1"/>
</dbReference>
<evidence type="ECO:0000256" key="1">
    <source>
        <dbReference type="ARBA" id="ARBA00022737"/>
    </source>
</evidence>
<dbReference type="Gene3D" id="1.25.40.20">
    <property type="entry name" value="Ankyrin repeat-containing domain"/>
    <property type="match status" value="2"/>
</dbReference>
<comment type="caution">
    <text evidence="4">The sequence shown here is derived from an EMBL/GenBank/DDBJ whole genome shotgun (WGS) entry which is preliminary data.</text>
</comment>
<dbReference type="AlphaFoldDB" id="A0A2B7XRU3"/>
<dbReference type="SUPFAM" id="SSF48403">
    <property type="entry name" value="Ankyrin repeat"/>
    <property type="match status" value="2"/>
</dbReference>
<accession>A0A2B7XRU3</accession>